<keyword evidence="2" id="KW-1185">Reference proteome</keyword>
<dbReference type="EMBL" id="JAKKUT010000006">
    <property type="protein sequence ID" value="MDG2992007.1"/>
    <property type="molecule type" value="Genomic_DNA"/>
</dbReference>
<organism evidence="1 2">
    <name type="scientific">Candidatus Synechococcus calcipolaris G9</name>
    <dbReference type="NCBI Taxonomy" id="1497997"/>
    <lineage>
        <taxon>Bacteria</taxon>
        <taxon>Bacillati</taxon>
        <taxon>Cyanobacteriota</taxon>
        <taxon>Cyanophyceae</taxon>
        <taxon>Synechococcales</taxon>
        <taxon>Synechococcaceae</taxon>
        <taxon>Synechococcus</taxon>
    </lineage>
</organism>
<dbReference type="RefSeq" id="WP_277867932.1">
    <property type="nucleotide sequence ID" value="NZ_JAKKUT010000006.1"/>
</dbReference>
<name>A0ABT6F2C1_9SYNE</name>
<protein>
    <recommendedName>
        <fullName evidence="3">WYL domain-containing protein</fullName>
    </recommendedName>
</protein>
<evidence type="ECO:0000313" key="2">
    <source>
        <dbReference type="Proteomes" id="UP001154265"/>
    </source>
</evidence>
<reference evidence="1" key="2">
    <citation type="submission" date="2022-01" db="EMBL/GenBank/DDBJ databases">
        <authorList>
            <person name="Zivanovic Y."/>
            <person name="Moreira D."/>
            <person name="Lopez-Garcia P."/>
        </authorList>
    </citation>
    <scope>NUCLEOTIDE SEQUENCE</scope>
    <source>
        <strain evidence="1">G9</strain>
    </source>
</reference>
<gene>
    <name evidence="1" type="ORF">L3556_13860</name>
</gene>
<sequence>MLPELIIRLLSNHRQAYRTELPQPLSLRAIATLIQQSLPPQYEDVSKQLEADLRELQAQGEVLAGMGNRFCMAPPVVLAEDEMNLTGVLFRGDRAYLRLAHQALETGQPSTRPILRPRINGFHRINERLRKVGIRLLTVASSVDHLPLPELPQPSRLQGCESLNPFEAATWTDPCRQYIPSLGTQQFEHWVPIMQAALRDCTLLKLPTGECIWFEAEQFYELTPDTALLAMFQLAQDARAPISIPWDEVPGRLNLQGISLPSSYAQLLWRLSQPDVDMPRTRLFAPANRPIAREALLRLGCTLV</sequence>
<dbReference type="Proteomes" id="UP001154265">
    <property type="component" value="Unassembled WGS sequence"/>
</dbReference>
<evidence type="ECO:0000313" key="1">
    <source>
        <dbReference type="EMBL" id="MDG2992007.1"/>
    </source>
</evidence>
<comment type="caution">
    <text evidence="1">The sequence shown here is derived from an EMBL/GenBank/DDBJ whole genome shotgun (WGS) entry which is preliminary data.</text>
</comment>
<accession>A0ABT6F2C1</accession>
<reference evidence="1" key="1">
    <citation type="journal article" date="2022" name="Genome Biol. Evol.">
        <title>A New Gene Family Diagnostic for Intracellular Biomineralization of Amorphous Ca Carbonates by Cyanobacteria.</title>
        <authorList>
            <person name="Benzerara K."/>
            <person name="Duprat E."/>
            <person name="Bitard-Feildel T."/>
            <person name="Caumes G."/>
            <person name="Cassier-Chauvat C."/>
            <person name="Chauvat F."/>
            <person name="Dezi M."/>
            <person name="Diop S.I."/>
            <person name="Gaschignard G."/>
            <person name="Gorgen S."/>
            <person name="Gugger M."/>
            <person name="Lopez-Garcia P."/>
            <person name="Millet M."/>
            <person name="Skouri-Panet F."/>
            <person name="Moreira D."/>
            <person name="Callebaut I."/>
        </authorList>
    </citation>
    <scope>NUCLEOTIDE SEQUENCE</scope>
    <source>
        <strain evidence="1">G9</strain>
    </source>
</reference>
<evidence type="ECO:0008006" key="3">
    <source>
        <dbReference type="Google" id="ProtNLM"/>
    </source>
</evidence>
<proteinExistence type="predicted"/>